<organism evidence="1 2">
    <name type="scientific">Ornithinicoccus hortensis</name>
    <dbReference type="NCBI Taxonomy" id="82346"/>
    <lineage>
        <taxon>Bacteria</taxon>
        <taxon>Bacillati</taxon>
        <taxon>Actinomycetota</taxon>
        <taxon>Actinomycetes</taxon>
        <taxon>Micrococcales</taxon>
        <taxon>Intrasporangiaceae</taxon>
        <taxon>Ornithinicoccus</taxon>
    </lineage>
</organism>
<dbReference type="OrthoDB" id="4823586at2"/>
<dbReference type="InterPro" id="IPR023393">
    <property type="entry name" value="START-like_dom_sf"/>
</dbReference>
<reference evidence="1 2" key="1">
    <citation type="submission" date="2019-06" db="EMBL/GenBank/DDBJ databases">
        <title>Sequencing the genomes of 1000 actinobacteria strains.</title>
        <authorList>
            <person name="Klenk H.-P."/>
        </authorList>
    </citation>
    <scope>NUCLEOTIDE SEQUENCE [LARGE SCALE GENOMIC DNA]</scope>
    <source>
        <strain evidence="1 2">DSM 12335</strain>
    </source>
</reference>
<dbReference type="AlphaFoldDB" id="A0A542YQ06"/>
<accession>A0A542YQ06</accession>
<proteinExistence type="predicted"/>
<evidence type="ECO:0000313" key="2">
    <source>
        <dbReference type="Proteomes" id="UP000319516"/>
    </source>
</evidence>
<dbReference type="Proteomes" id="UP000319516">
    <property type="component" value="Unassembled WGS sequence"/>
</dbReference>
<evidence type="ECO:0000313" key="1">
    <source>
        <dbReference type="EMBL" id="TQL50139.1"/>
    </source>
</evidence>
<dbReference type="InterPro" id="IPR019587">
    <property type="entry name" value="Polyketide_cyclase/dehydratase"/>
</dbReference>
<comment type="caution">
    <text evidence="1">The sequence shown here is derived from an EMBL/GenBank/DDBJ whole genome shotgun (WGS) entry which is preliminary data.</text>
</comment>
<dbReference type="Gene3D" id="3.30.530.20">
    <property type="match status" value="1"/>
</dbReference>
<keyword evidence="2" id="KW-1185">Reference proteome</keyword>
<protein>
    <submittedName>
        <fullName evidence="1">Polyketide cyclase/dehydrase/lipid transport protein</fullName>
    </submittedName>
</protein>
<sequence length="144" mass="15727">MGAVELVRVVPADLEATFAVVGDLTAYGRFVVATTLETDPLPVGVGWSFTARTGVGPLVVVDRMTVTAWEPPHRFSVRKLGPVLDGWADVRFVAGAAGTTVRWTEEITVRPPWLGRRLTLLSDLVTRWLFGRALDRMVAQVRAA</sequence>
<dbReference type="EMBL" id="VFOP01000001">
    <property type="protein sequence ID" value="TQL50139.1"/>
    <property type="molecule type" value="Genomic_DNA"/>
</dbReference>
<name>A0A542YQ06_9MICO</name>
<dbReference type="SUPFAM" id="SSF55961">
    <property type="entry name" value="Bet v1-like"/>
    <property type="match status" value="1"/>
</dbReference>
<dbReference type="Pfam" id="PF10604">
    <property type="entry name" value="Polyketide_cyc2"/>
    <property type="match status" value="1"/>
</dbReference>
<dbReference type="RefSeq" id="WP_141784314.1">
    <property type="nucleotide sequence ID" value="NZ_BAAAIK010000004.1"/>
</dbReference>
<gene>
    <name evidence="1" type="ORF">FB467_1242</name>
</gene>